<dbReference type="InterPro" id="IPR000524">
    <property type="entry name" value="Tscrpt_reg_HTH_GntR"/>
</dbReference>
<gene>
    <name evidence="5" type="ORF">BED41_15960</name>
</gene>
<dbReference type="STRING" id="1197717.BED41_15960"/>
<protein>
    <recommendedName>
        <fullName evidence="4">HTH gntR-type domain-containing protein</fullName>
    </recommendedName>
</protein>
<name>A0A1B2I9U8_9BACT</name>
<sequence length="458" mass="51285">MLTYRYLITKIYFGFYPKGRPLPSIHRLSRLLGVSTVTVIGALKMLEREEYISGPELGRTVIYNPEARSGLPAGILAKEEVLRDIYQGFALILPPIFYDGFRRCDEKDLVRLEEILEKDAFFYDEAVMAFLSFLINKLGNPLMLDLYHDISLYSYPTHIARCAANIGLWTENYKRLQAVLKEMAALARREDFAALRSLLERTYFDYDPEYAAHPLSGSFKSPYRWGKPRLCNLAAAEIISSVDNGRYPVGTFLPSAASLSANLGYTLITTRRALSLLNGFGVTKSLNGRGSLVLGADEGRLRVKWREPSVRKNILLYLQAIQMLVLTGRSVAESVFPHVKAGSLEAAKRDIQEAAASGCCTAAVAVCLRLIIEGSPYSSIREVYGHLRELAVWGYPLSYIPPYPRLGDFVEMLLRGMEESDGKSFAEGFEGLCRTIFHSSREKMISVGIAEAKKLKLL</sequence>
<keyword evidence="2" id="KW-0238">DNA-binding</keyword>
<accession>A0A1B2I9U8</accession>
<keyword evidence="1" id="KW-0805">Transcription regulation</keyword>
<keyword evidence="6" id="KW-1185">Reference proteome</keyword>
<evidence type="ECO:0000313" key="5">
    <source>
        <dbReference type="EMBL" id="ANZ46733.1"/>
    </source>
</evidence>
<dbReference type="EMBL" id="CP016757">
    <property type="protein sequence ID" value="ANZ46733.1"/>
    <property type="molecule type" value="Genomic_DNA"/>
</dbReference>
<evidence type="ECO:0000256" key="3">
    <source>
        <dbReference type="ARBA" id="ARBA00023163"/>
    </source>
</evidence>
<dbReference type="InterPro" id="IPR036390">
    <property type="entry name" value="WH_DNA-bd_sf"/>
</dbReference>
<reference evidence="5" key="1">
    <citation type="submission" date="2016-08" db="EMBL/GenBank/DDBJ databases">
        <title>Complete genome of Cloacibacillus porcorum.</title>
        <authorList>
            <person name="Looft T."/>
            <person name="Bayles D.O."/>
            <person name="Alt D.P."/>
        </authorList>
    </citation>
    <scope>NUCLEOTIDE SEQUENCE [LARGE SCALE GENOMIC DNA]</scope>
    <source>
        <strain evidence="5">CL-84</strain>
    </source>
</reference>
<dbReference type="SUPFAM" id="SSF46785">
    <property type="entry name" value="Winged helix' DNA-binding domain"/>
    <property type="match status" value="2"/>
</dbReference>
<evidence type="ECO:0000256" key="1">
    <source>
        <dbReference type="ARBA" id="ARBA00023015"/>
    </source>
</evidence>
<evidence type="ECO:0000259" key="4">
    <source>
        <dbReference type="PROSITE" id="PS50949"/>
    </source>
</evidence>
<dbReference type="Gene3D" id="1.10.10.10">
    <property type="entry name" value="Winged helix-like DNA-binding domain superfamily/Winged helix DNA-binding domain"/>
    <property type="match status" value="2"/>
</dbReference>
<dbReference type="GO" id="GO:0003700">
    <property type="term" value="F:DNA-binding transcription factor activity"/>
    <property type="evidence" value="ECO:0007669"/>
    <property type="project" value="InterPro"/>
</dbReference>
<evidence type="ECO:0000256" key="2">
    <source>
        <dbReference type="ARBA" id="ARBA00023125"/>
    </source>
</evidence>
<dbReference type="InterPro" id="IPR036388">
    <property type="entry name" value="WH-like_DNA-bd_sf"/>
</dbReference>
<organism evidence="5 6">
    <name type="scientific">Cloacibacillus porcorum</name>
    <dbReference type="NCBI Taxonomy" id="1197717"/>
    <lineage>
        <taxon>Bacteria</taxon>
        <taxon>Thermotogati</taxon>
        <taxon>Synergistota</taxon>
        <taxon>Synergistia</taxon>
        <taxon>Synergistales</taxon>
        <taxon>Synergistaceae</taxon>
        <taxon>Cloacibacillus</taxon>
    </lineage>
</organism>
<dbReference type="PANTHER" id="PTHR43537:SF52">
    <property type="entry name" value="FATTY ACID METABOLISM REGULATOR PROTEIN"/>
    <property type="match status" value="1"/>
</dbReference>
<keyword evidence="3" id="KW-0804">Transcription</keyword>
<dbReference type="Proteomes" id="UP000093044">
    <property type="component" value="Chromosome"/>
</dbReference>
<dbReference type="GO" id="GO:0003677">
    <property type="term" value="F:DNA binding"/>
    <property type="evidence" value="ECO:0007669"/>
    <property type="project" value="UniProtKB-KW"/>
</dbReference>
<dbReference type="OrthoDB" id="9815017at2"/>
<evidence type="ECO:0000313" key="6">
    <source>
        <dbReference type="Proteomes" id="UP000093044"/>
    </source>
</evidence>
<dbReference type="AlphaFoldDB" id="A0A1B2I9U8"/>
<dbReference type="SMART" id="SM00345">
    <property type="entry name" value="HTH_GNTR"/>
    <property type="match status" value="2"/>
</dbReference>
<dbReference type="PROSITE" id="PS50949">
    <property type="entry name" value="HTH_GNTR"/>
    <property type="match status" value="1"/>
</dbReference>
<dbReference type="KEGG" id="cpor:BED41_15960"/>
<proteinExistence type="predicted"/>
<dbReference type="PANTHER" id="PTHR43537">
    <property type="entry name" value="TRANSCRIPTIONAL REGULATOR, GNTR FAMILY"/>
    <property type="match status" value="1"/>
</dbReference>
<feature type="domain" description="HTH gntR-type" evidence="4">
    <location>
        <begin position="228"/>
        <end position="296"/>
    </location>
</feature>